<evidence type="ECO:0000313" key="2">
    <source>
        <dbReference type="Proteomes" id="UP000233200"/>
    </source>
</evidence>
<accession>A0A2K6Q822</accession>
<keyword evidence="2" id="KW-1185">Reference proteome</keyword>
<dbReference type="Proteomes" id="UP000233200">
    <property type="component" value="Unplaced"/>
</dbReference>
<reference evidence="1" key="1">
    <citation type="submission" date="2025-08" db="UniProtKB">
        <authorList>
            <consortium name="Ensembl"/>
        </authorList>
    </citation>
    <scope>IDENTIFICATION</scope>
</reference>
<organism evidence="1 2">
    <name type="scientific">Rhinopithecus roxellana</name>
    <name type="common">Golden snub-nosed monkey</name>
    <name type="synonym">Pygathrix roxellana</name>
    <dbReference type="NCBI Taxonomy" id="61622"/>
    <lineage>
        <taxon>Eukaryota</taxon>
        <taxon>Metazoa</taxon>
        <taxon>Chordata</taxon>
        <taxon>Craniata</taxon>
        <taxon>Vertebrata</taxon>
        <taxon>Euteleostomi</taxon>
        <taxon>Mammalia</taxon>
        <taxon>Eutheria</taxon>
        <taxon>Euarchontoglires</taxon>
        <taxon>Primates</taxon>
        <taxon>Haplorrhini</taxon>
        <taxon>Catarrhini</taxon>
        <taxon>Cercopithecidae</taxon>
        <taxon>Colobinae</taxon>
        <taxon>Rhinopithecus</taxon>
    </lineage>
</organism>
<dbReference type="Ensembl" id="ENSRROT00000049148.1">
    <property type="protein sequence ID" value="ENSRROP00000024933.1"/>
    <property type="gene ID" value="ENSRROG00000036237.1"/>
</dbReference>
<dbReference type="AlphaFoldDB" id="A0A2K6Q822"/>
<sequence length="126" mass="14500">MKRMMRMRTPQYSTSNTGKTCFPVCWHPVESWSAATWGVKTWKPSRVRGVETKTNVMYKTPAPSWVSDVCSECHWQARFHITTTELLLPPFGRPFKVSPISTPRVRGFVPCYGAKGRNMLILKKCF</sequence>
<dbReference type="GeneTree" id="ENSGT00730000111392"/>
<name>A0A2K6Q822_RHIRO</name>
<reference evidence="1" key="2">
    <citation type="submission" date="2025-09" db="UniProtKB">
        <authorList>
            <consortium name="Ensembl"/>
        </authorList>
    </citation>
    <scope>IDENTIFICATION</scope>
</reference>
<protein>
    <submittedName>
        <fullName evidence="1">Family with sequence similarity 174 member B</fullName>
    </submittedName>
</protein>
<evidence type="ECO:0000313" key="1">
    <source>
        <dbReference type="Ensembl" id="ENSRROP00000024933.1"/>
    </source>
</evidence>
<gene>
    <name evidence="1" type="primary">FAM174B</name>
</gene>
<proteinExistence type="predicted"/>